<name>A0A0F9T6H9_9ZZZZ</name>
<accession>A0A0F9T6H9</accession>
<sequence length="55" mass="6113">MANLGTITLHDLTGLVVEVRLSYPLKARLWLMLQLLRLAMWVGGGCTEVERMADG</sequence>
<gene>
    <name evidence="1" type="ORF">LCGC14_0386870</name>
</gene>
<evidence type="ECO:0000313" key="1">
    <source>
        <dbReference type="EMBL" id="KKN74794.1"/>
    </source>
</evidence>
<organism evidence="1">
    <name type="scientific">marine sediment metagenome</name>
    <dbReference type="NCBI Taxonomy" id="412755"/>
    <lineage>
        <taxon>unclassified sequences</taxon>
        <taxon>metagenomes</taxon>
        <taxon>ecological metagenomes</taxon>
    </lineage>
</organism>
<reference evidence="1" key="1">
    <citation type="journal article" date="2015" name="Nature">
        <title>Complex archaea that bridge the gap between prokaryotes and eukaryotes.</title>
        <authorList>
            <person name="Spang A."/>
            <person name="Saw J.H."/>
            <person name="Jorgensen S.L."/>
            <person name="Zaremba-Niedzwiedzka K."/>
            <person name="Martijn J."/>
            <person name="Lind A.E."/>
            <person name="van Eijk R."/>
            <person name="Schleper C."/>
            <person name="Guy L."/>
            <person name="Ettema T.J."/>
        </authorList>
    </citation>
    <scope>NUCLEOTIDE SEQUENCE</scope>
</reference>
<evidence type="ECO:0008006" key="2">
    <source>
        <dbReference type="Google" id="ProtNLM"/>
    </source>
</evidence>
<comment type="caution">
    <text evidence="1">The sequence shown here is derived from an EMBL/GenBank/DDBJ whole genome shotgun (WGS) entry which is preliminary data.</text>
</comment>
<dbReference type="AlphaFoldDB" id="A0A0F9T6H9"/>
<dbReference type="EMBL" id="LAZR01000320">
    <property type="protein sequence ID" value="KKN74794.1"/>
    <property type="molecule type" value="Genomic_DNA"/>
</dbReference>
<proteinExistence type="predicted"/>
<protein>
    <recommendedName>
        <fullName evidence="2">Transposase DDE domain-containing protein</fullName>
    </recommendedName>
</protein>